<evidence type="ECO:0000313" key="2">
    <source>
        <dbReference type="Proteomes" id="UP001289374"/>
    </source>
</evidence>
<dbReference type="EMBL" id="JACGWL010000005">
    <property type="protein sequence ID" value="KAK4401747.1"/>
    <property type="molecule type" value="Genomic_DNA"/>
</dbReference>
<evidence type="ECO:0000313" key="1">
    <source>
        <dbReference type="EMBL" id="KAK4401747.1"/>
    </source>
</evidence>
<reference evidence="1" key="2">
    <citation type="journal article" date="2024" name="Plant">
        <title>Genomic evolution and insights into agronomic trait innovations of Sesamum species.</title>
        <authorList>
            <person name="Miao H."/>
            <person name="Wang L."/>
            <person name="Qu L."/>
            <person name="Liu H."/>
            <person name="Sun Y."/>
            <person name="Le M."/>
            <person name="Wang Q."/>
            <person name="Wei S."/>
            <person name="Zheng Y."/>
            <person name="Lin W."/>
            <person name="Duan Y."/>
            <person name="Cao H."/>
            <person name="Xiong S."/>
            <person name="Wang X."/>
            <person name="Wei L."/>
            <person name="Li C."/>
            <person name="Ma Q."/>
            <person name="Ju M."/>
            <person name="Zhao R."/>
            <person name="Li G."/>
            <person name="Mu C."/>
            <person name="Tian Q."/>
            <person name="Mei H."/>
            <person name="Zhang T."/>
            <person name="Gao T."/>
            <person name="Zhang H."/>
        </authorList>
    </citation>
    <scope>NUCLEOTIDE SEQUENCE</scope>
    <source>
        <strain evidence="1">K16</strain>
    </source>
</reference>
<gene>
    <name evidence="1" type="ORF">Sango_0915400</name>
</gene>
<accession>A0AAE2BXU5</accession>
<protein>
    <recommendedName>
        <fullName evidence="3">Reverse transcriptase domain-containing protein</fullName>
    </recommendedName>
</protein>
<comment type="caution">
    <text evidence="1">The sequence shown here is derived from an EMBL/GenBank/DDBJ whole genome shotgun (WGS) entry which is preliminary data.</text>
</comment>
<proteinExistence type="predicted"/>
<organism evidence="1 2">
    <name type="scientific">Sesamum angolense</name>
    <dbReference type="NCBI Taxonomy" id="2727404"/>
    <lineage>
        <taxon>Eukaryota</taxon>
        <taxon>Viridiplantae</taxon>
        <taxon>Streptophyta</taxon>
        <taxon>Embryophyta</taxon>
        <taxon>Tracheophyta</taxon>
        <taxon>Spermatophyta</taxon>
        <taxon>Magnoliopsida</taxon>
        <taxon>eudicotyledons</taxon>
        <taxon>Gunneridae</taxon>
        <taxon>Pentapetalae</taxon>
        <taxon>asterids</taxon>
        <taxon>lamiids</taxon>
        <taxon>Lamiales</taxon>
        <taxon>Pedaliaceae</taxon>
        <taxon>Sesamum</taxon>
    </lineage>
</organism>
<keyword evidence="2" id="KW-1185">Reference proteome</keyword>
<name>A0AAE2BXU5_9LAMI</name>
<reference evidence="1" key="1">
    <citation type="submission" date="2020-06" db="EMBL/GenBank/DDBJ databases">
        <authorList>
            <person name="Li T."/>
            <person name="Hu X."/>
            <person name="Zhang T."/>
            <person name="Song X."/>
            <person name="Zhang H."/>
            <person name="Dai N."/>
            <person name="Sheng W."/>
            <person name="Hou X."/>
            <person name="Wei L."/>
        </authorList>
    </citation>
    <scope>NUCLEOTIDE SEQUENCE</scope>
    <source>
        <strain evidence="1">K16</strain>
        <tissue evidence="1">Leaf</tissue>
    </source>
</reference>
<dbReference type="AlphaFoldDB" id="A0AAE2BXU5"/>
<evidence type="ECO:0008006" key="3">
    <source>
        <dbReference type="Google" id="ProtNLM"/>
    </source>
</evidence>
<dbReference type="Proteomes" id="UP001289374">
    <property type="component" value="Unassembled WGS sequence"/>
</dbReference>
<sequence length="108" mass="11538">MEGNGSNKGVSICRGAPSVSHLLFADDILIFSKATEGAMHGIAQWLDTYACASGQAINFGKSLIVFSWDVVVTVQTSIAGILGIRWTEKHDLYLGLPSMVGKSHRSSI</sequence>